<keyword evidence="2" id="KW-1185">Reference proteome</keyword>
<proteinExistence type="predicted"/>
<reference evidence="1" key="2">
    <citation type="submission" date="2020-11" db="EMBL/GenBank/DDBJ databases">
        <authorList>
            <person name="McCartney M.A."/>
            <person name="Auch B."/>
            <person name="Kono T."/>
            <person name="Mallez S."/>
            <person name="Becker A."/>
            <person name="Gohl D.M."/>
            <person name="Silverstein K.A.T."/>
            <person name="Koren S."/>
            <person name="Bechman K.B."/>
            <person name="Herman A."/>
            <person name="Abrahante J.E."/>
            <person name="Garbe J."/>
        </authorList>
    </citation>
    <scope>NUCLEOTIDE SEQUENCE</scope>
    <source>
        <strain evidence="1">Duluth1</strain>
        <tissue evidence="1">Whole animal</tissue>
    </source>
</reference>
<evidence type="ECO:0008006" key="3">
    <source>
        <dbReference type="Google" id="ProtNLM"/>
    </source>
</evidence>
<name>A0A9D4KRK3_DREPO</name>
<gene>
    <name evidence="1" type="ORF">DPMN_087069</name>
</gene>
<dbReference type="EMBL" id="JAIWYP010000003">
    <property type="protein sequence ID" value="KAH3844807.1"/>
    <property type="molecule type" value="Genomic_DNA"/>
</dbReference>
<reference evidence="1" key="1">
    <citation type="journal article" date="2019" name="bioRxiv">
        <title>The Genome of the Zebra Mussel, Dreissena polymorpha: A Resource for Invasive Species Research.</title>
        <authorList>
            <person name="McCartney M.A."/>
            <person name="Auch B."/>
            <person name="Kono T."/>
            <person name="Mallez S."/>
            <person name="Zhang Y."/>
            <person name="Obille A."/>
            <person name="Becker A."/>
            <person name="Abrahante J.E."/>
            <person name="Garbe J."/>
            <person name="Badalamenti J.P."/>
            <person name="Herman A."/>
            <person name="Mangelson H."/>
            <person name="Liachko I."/>
            <person name="Sullivan S."/>
            <person name="Sone E.D."/>
            <person name="Koren S."/>
            <person name="Silverstein K.A.T."/>
            <person name="Beckman K.B."/>
            <person name="Gohl D.M."/>
        </authorList>
    </citation>
    <scope>NUCLEOTIDE SEQUENCE</scope>
    <source>
        <strain evidence="1">Duluth1</strain>
        <tissue evidence="1">Whole animal</tissue>
    </source>
</reference>
<evidence type="ECO:0000313" key="2">
    <source>
        <dbReference type="Proteomes" id="UP000828390"/>
    </source>
</evidence>
<accession>A0A9D4KRK3</accession>
<dbReference type="AlphaFoldDB" id="A0A9D4KRK3"/>
<evidence type="ECO:0000313" key="1">
    <source>
        <dbReference type="EMBL" id="KAH3844807.1"/>
    </source>
</evidence>
<comment type="caution">
    <text evidence="1">The sequence shown here is derived from an EMBL/GenBank/DDBJ whole genome shotgun (WGS) entry which is preliminary data.</text>
</comment>
<organism evidence="1 2">
    <name type="scientific">Dreissena polymorpha</name>
    <name type="common">Zebra mussel</name>
    <name type="synonym">Mytilus polymorpha</name>
    <dbReference type="NCBI Taxonomy" id="45954"/>
    <lineage>
        <taxon>Eukaryota</taxon>
        <taxon>Metazoa</taxon>
        <taxon>Spiralia</taxon>
        <taxon>Lophotrochozoa</taxon>
        <taxon>Mollusca</taxon>
        <taxon>Bivalvia</taxon>
        <taxon>Autobranchia</taxon>
        <taxon>Heteroconchia</taxon>
        <taxon>Euheterodonta</taxon>
        <taxon>Imparidentia</taxon>
        <taxon>Neoheterodontei</taxon>
        <taxon>Myida</taxon>
        <taxon>Dreissenoidea</taxon>
        <taxon>Dreissenidae</taxon>
        <taxon>Dreissena</taxon>
    </lineage>
</organism>
<dbReference type="Proteomes" id="UP000828390">
    <property type="component" value="Unassembled WGS sequence"/>
</dbReference>
<protein>
    <recommendedName>
        <fullName evidence="3">Nuclease HARBI1</fullName>
    </recommendedName>
</protein>
<sequence length="113" mass="12781">MQSFSWHNLLNDDLQHATNRNTALTITQQIMFIVRVHFAVIGNKLGCHNCTVSRVVENVTDALIKHLHEFVVWPSPTEGSGKQCSGWFPQSTYIDGTHSRIQASHDDQASYMN</sequence>